<proteinExistence type="predicted"/>
<comment type="caution">
    <text evidence="2">The sequence shown here is derived from an EMBL/GenBank/DDBJ whole genome shotgun (WGS) entry which is preliminary data.</text>
</comment>
<feature type="region of interest" description="Disordered" evidence="1">
    <location>
        <begin position="297"/>
        <end position="319"/>
    </location>
</feature>
<name>A0ABR1RCY9_9PEZI</name>
<keyword evidence="3" id="KW-1185">Reference proteome</keyword>
<evidence type="ECO:0000256" key="1">
    <source>
        <dbReference type="SAM" id="MobiDB-lite"/>
    </source>
</evidence>
<gene>
    <name evidence="2" type="ORF">PG991_010623</name>
</gene>
<protein>
    <submittedName>
        <fullName evidence="2">Uncharacterized protein</fullName>
    </submittedName>
</protein>
<accession>A0ABR1RCY9</accession>
<sequence>MLVVGWADQACANETSISLVPLYEPYLSRVPLSSADFNPYFGGRNTGTCCLMAVSESLHIQKGRLALRPGQTLYHGTLATLEQYPTFPCTTTFNGSLIAPPQDFWTPYPWCSDRCPGWSVTKADDMDGWMKPLLAWILPALVFSLSIPRRRRIELPGFIFTHSLHITDFLLLPPKVALASIIVTIDTLIWLGVLFAMAGPICFSLTYEAILDAKLVRYLEAQVDSTRCSVKERVHLLLTLLLGYLNPDTAAADSQGFLSSLPDHIPLPGHIPSPVRVHYPSLSSDKTITSQTIEADLRAGPSSRTSQLPVDPTTKASSTESAKRQLLAILDSQPSFGVTVGAPALFYIGSFIWGVL</sequence>
<dbReference type="EMBL" id="JAQQWI010000016">
    <property type="protein sequence ID" value="KAK8008072.1"/>
    <property type="molecule type" value="Genomic_DNA"/>
</dbReference>
<reference evidence="2 3" key="1">
    <citation type="submission" date="2023-01" db="EMBL/GenBank/DDBJ databases">
        <title>Analysis of 21 Apiospora genomes using comparative genomics revels a genus with tremendous synthesis potential of carbohydrate active enzymes and secondary metabolites.</title>
        <authorList>
            <person name="Sorensen T."/>
        </authorList>
    </citation>
    <scope>NUCLEOTIDE SEQUENCE [LARGE SCALE GENOMIC DNA]</scope>
    <source>
        <strain evidence="2 3">CBS 20057</strain>
    </source>
</reference>
<organism evidence="2 3">
    <name type="scientific">Apiospora marii</name>
    <dbReference type="NCBI Taxonomy" id="335849"/>
    <lineage>
        <taxon>Eukaryota</taxon>
        <taxon>Fungi</taxon>
        <taxon>Dikarya</taxon>
        <taxon>Ascomycota</taxon>
        <taxon>Pezizomycotina</taxon>
        <taxon>Sordariomycetes</taxon>
        <taxon>Xylariomycetidae</taxon>
        <taxon>Amphisphaeriales</taxon>
        <taxon>Apiosporaceae</taxon>
        <taxon>Apiospora</taxon>
    </lineage>
</organism>
<evidence type="ECO:0000313" key="3">
    <source>
        <dbReference type="Proteomes" id="UP001396898"/>
    </source>
</evidence>
<dbReference type="Proteomes" id="UP001396898">
    <property type="component" value="Unassembled WGS sequence"/>
</dbReference>
<evidence type="ECO:0000313" key="2">
    <source>
        <dbReference type="EMBL" id="KAK8008072.1"/>
    </source>
</evidence>
<feature type="compositionally biased region" description="Polar residues" evidence="1">
    <location>
        <begin position="302"/>
        <end position="319"/>
    </location>
</feature>